<dbReference type="Gene3D" id="1.10.260.40">
    <property type="entry name" value="lambda repressor-like DNA-binding domains"/>
    <property type="match status" value="2"/>
</dbReference>
<dbReference type="InterPro" id="IPR001387">
    <property type="entry name" value="Cro/C1-type_HTH"/>
</dbReference>
<dbReference type="Proteomes" id="UP001152656">
    <property type="component" value="Unassembled WGS sequence"/>
</dbReference>
<comment type="caution">
    <text evidence="2">The sequence shown here is derived from an EMBL/GenBank/DDBJ whole genome shotgun (WGS) entry which is preliminary data.</text>
</comment>
<dbReference type="CDD" id="cd00093">
    <property type="entry name" value="HTH_XRE"/>
    <property type="match status" value="2"/>
</dbReference>
<reference evidence="2" key="1">
    <citation type="submission" date="2022-10" db="EMBL/GenBank/DDBJ databases">
        <authorList>
            <person name="Turner M.S."/>
            <person name="Huang W."/>
        </authorList>
    </citation>
    <scope>NUCLEOTIDE SEQUENCE</scope>
    <source>
        <strain evidence="2">581</strain>
    </source>
</reference>
<name>A0A9X4S2W3_9LACT</name>
<dbReference type="RefSeq" id="WP_278216359.1">
    <property type="nucleotide sequence ID" value="NZ_JAOWLP010000008.1"/>
</dbReference>
<sequence length="263" mass="30919">MNFYERLQDLAKKQGKSFNEIEQELGLGKNTLYSYKKNQPTAQRLKQFSEYFNVSIDYLLGRAGGNYTQYFNSVKENVRANRLKKGLTQKQLAKLIGTSVRDIEEIEDGTRYLTDDALVELALVLEVPIEQLMVDNPEVSKTVQAGLILERIDTNFRYETAVNDINVIELLYKKVRFEKEKDELYDEDIDFILGGNTELDRDRKIELISFENSQLIINEIERLEEKVKEKLNLYDELFGYYQRGESHKQPLKELYDHKNPFKF</sequence>
<gene>
    <name evidence="2" type="ORF">OGZ39_09730</name>
</gene>
<dbReference type="EMBL" id="JAOWLP010000008">
    <property type="protein sequence ID" value="MDG4981938.1"/>
    <property type="molecule type" value="Genomic_DNA"/>
</dbReference>
<evidence type="ECO:0000313" key="2">
    <source>
        <dbReference type="EMBL" id="MDG4981938.1"/>
    </source>
</evidence>
<organism evidence="2 3">
    <name type="scientific">Lactococcus lactis</name>
    <dbReference type="NCBI Taxonomy" id="1358"/>
    <lineage>
        <taxon>Bacteria</taxon>
        <taxon>Bacillati</taxon>
        <taxon>Bacillota</taxon>
        <taxon>Bacilli</taxon>
        <taxon>Lactobacillales</taxon>
        <taxon>Streptococcaceae</taxon>
        <taxon>Lactococcus</taxon>
    </lineage>
</organism>
<dbReference type="PANTHER" id="PTHR46558">
    <property type="entry name" value="TRACRIPTIONAL REGULATORY PROTEIN-RELATED-RELATED"/>
    <property type="match status" value="1"/>
</dbReference>
<dbReference type="GO" id="GO:0003677">
    <property type="term" value="F:DNA binding"/>
    <property type="evidence" value="ECO:0007669"/>
    <property type="project" value="UniProtKB-KW"/>
</dbReference>
<proteinExistence type="predicted"/>
<reference evidence="2" key="2">
    <citation type="journal article" date="2023" name="Food Microbiol.">
        <title>Evaluation of the fermentation potential of lactic acid bacteria isolated from herbs, fruits and vegetables as starter cultures in nut-based milk alternatives.</title>
        <authorList>
            <person name="Huang W."/>
            <person name="Dong A."/>
            <person name="Pham H.T."/>
            <person name="Zhou C."/>
            <person name="Huo Z."/>
            <person name="Watjen A.P."/>
            <person name="Prakash S."/>
            <person name="Bang-Berthelsen C.H."/>
            <person name="Turner M.S."/>
        </authorList>
    </citation>
    <scope>NUCLEOTIDE SEQUENCE</scope>
    <source>
        <strain evidence="2">581</strain>
    </source>
</reference>
<dbReference type="SMART" id="SM00530">
    <property type="entry name" value="HTH_XRE"/>
    <property type="match status" value="2"/>
</dbReference>
<accession>A0A9X4S2W3</accession>
<evidence type="ECO:0000313" key="3">
    <source>
        <dbReference type="Proteomes" id="UP001152656"/>
    </source>
</evidence>
<dbReference type="SUPFAM" id="SSF47413">
    <property type="entry name" value="lambda repressor-like DNA-binding domains"/>
    <property type="match status" value="2"/>
</dbReference>
<keyword evidence="1" id="KW-0238">DNA-binding</keyword>
<dbReference type="PROSITE" id="PS50943">
    <property type="entry name" value="HTH_CROC1"/>
    <property type="match status" value="2"/>
</dbReference>
<dbReference type="AlphaFoldDB" id="A0A9X4S2W3"/>
<protein>
    <submittedName>
        <fullName evidence="2">Helix-turn-helix domain-containing protein</fullName>
    </submittedName>
</protein>
<dbReference type="Pfam" id="PF01381">
    <property type="entry name" value="HTH_3"/>
    <property type="match status" value="1"/>
</dbReference>
<evidence type="ECO:0000256" key="1">
    <source>
        <dbReference type="ARBA" id="ARBA00023125"/>
    </source>
</evidence>
<dbReference type="PANTHER" id="PTHR46558:SF4">
    <property type="entry name" value="DNA-BIDING PHAGE PROTEIN"/>
    <property type="match status" value="1"/>
</dbReference>
<dbReference type="InterPro" id="IPR010982">
    <property type="entry name" value="Lambda_DNA-bd_dom_sf"/>
</dbReference>